<name>A0A0N4YKW3_NIPBR</name>
<gene>
    <name evidence="2" type="ORF">NBR_LOCUS17708</name>
</gene>
<protein>
    <submittedName>
        <fullName evidence="4">Collagen triple helix repeat protein</fullName>
    </submittedName>
</protein>
<dbReference type="EMBL" id="UYSL01022925">
    <property type="protein sequence ID" value="VDL81365.1"/>
    <property type="molecule type" value="Genomic_DNA"/>
</dbReference>
<keyword evidence="3" id="KW-1185">Reference proteome</keyword>
<organism evidence="4">
    <name type="scientific">Nippostrongylus brasiliensis</name>
    <name type="common">Rat hookworm</name>
    <dbReference type="NCBI Taxonomy" id="27835"/>
    <lineage>
        <taxon>Eukaryota</taxon>
        <taxon>Metazoa</taxon>
        <taxon>Ecdysozoa</taxon>
        <taxon>Nematoda</taxon>
        <taxon>Chromadorea</taxon>
        <taxon>Rhabditida</taxon>
        <taxon>Rhabditina</taxon>
        <taxon>Rhabditomorpha</taxon>
        <taxon>Strongyloidea</taxon>
        <taxon>Heligmosomidae</taxon>
        <taxon>Nippostrongylus</taxon>
    </lineage>
</organism>
<dbReference type="STRING" id="27835.A0A0N4YKW3"/>
<evidence type="ECO:0000313" key="4">
    <source>
        <dbReference type="WBParaSite" id="NBR_0001770701-mRNA-1"/>
    </source>
</evidence>
<reference evidence="2 3" key="2">
    <citation type="submission" date="2018-11" db="EMBL/GenBank/DDBJ databases">
        <authorList>
            <consortium name="Pathogen Informatics"/>
        </authorList>
    </citation>
    <scope>NUCLEOTIDE SEQUENCE [LARGE SCALE GENOMIC DNA]</scope>
</reference>
<dbReference type="AlphaFoldDB" id="A0A0N4YKW3"/>
<reference evidence="4" key="1">
    <citation type="submission" date="2017-02" db="UniProtKB">
        <authorList>
            <consortium name="WormBaseParasite"/>
        </authorList>
    </citation>
    <scope>IDENTIFICATION</scope>
</reference>
<dbReference type="Proteomes" id="UP000271162">
    <property type="component" value="Unassembled WGS sequence"/>
</dbReference>
<feature type="region of interest" description="Disordered" evidence="1">
    <location>
        <begin position="32"/>
        <end position="73"/>
    </location>
</feature>
<evidence type="ECO:0000313" key="3">
    <source>
        <dbReference type="Proteomes" id="UP000271162"/>
    </source>
</evidence>
<feature type="region of interest" description="Disordered" evidence="1">
    <location>
        <begin position="116"/>
        <end position="140"/>
    </location>
</feature>
<feature type="compositionally biased region" description="Basic and acidic residues" evidence="1">
    <location>
        <begin position="127"/>
        <end position="140"/>
    </location>
</feature>
<dbReference type="WBParaSite" id="NBR_0001770701-mRNA-1">
    <property type="protein sequence ID" value="NBR_0001770701-mRNA-1"/>
    <property type="gene ID" value="NBR_0001770701"/>
</dbReference>
<evidence type="ECO:0000256" key="1">
    <source>
        <dbReference type="SAM" id="MobiDB-lite"/>
    </source>
</evidence>
<sequence length="140" mass="14743">MANSAWYEMRPKNVLHNERLIRQRRQWPPQCNCGPQSANCPAGPPGPPGDKGEPGEPGIAGKPGKRGNDGISISGLGGAGGCVKCPAGPPGEQAYCPCPARSTVLAIKKSAAVESYSVSHNKHSAKARRDLSKLHGMERH</sequence>
<evidence type="ECO:0000313" key="2">
    <source>
        <dbReference type="EMBL" id="VDL81365.1"/>
    </source>
</evidence>
<proteinExistence type="predicted"/>
<accession>A0A0N4YKW3</accession>